<evidence type="ECO:0000313" key="3">
    <source>
        <dbReference type="EMBL" id="MBN7798196.1"/>
    </source>
</evidence>
<dbReference type="PANTHER" id="PTHR35024">
    <property type="entry name" value="HYPOTHETICAL CYTOSOLIC PROTEIN"/>
    <property type="match status" value="1"/>
</dbReference>
<dbReference type="Pfam" id="PF04519">
    <property type="entry name" value="Bactofilin"/>
    <property type="match status" value="1"/>
</dbReference>
<gene>
    <name evidence="3" type="ORF">JYP50_16420</name>
</gene>
<comment type="caution">
    <text evidence="3">The sequence shown here is derived from an EMBL/GenBank/DDBJ whole genome shotgun (WGS) entry which is preliminary data.</text>
</comment>
<evidence type="ECO:0000256" key="1">
    <source>
        <dbReference type="ARBA" id="ARBA00044755"/>
    </source>
</evidence>
<evidence type="ECO:0000313" key="4">
    <source>
        <dbReference type="Proteomes" id="UP000664303"/>
    </source>
</evidence>
<protein>
    <submittedName>
        <fullName evidence="3">Polymer-forming cytoskeletal protein</fullName>
    </submittedName>
</protein>
<keyword evidence="4" id="KW-1185">Reference proteome</keyword>
<comment type="similarity">
    <text evidence="1">Belongs to the bactofilin family.</text>
</comment>
<evidence type="ECO:0000256" key="2">
    <source>
        <dbReference type="SAM" id="MobiDB-lite"/>
    </source>
</evidence>
<dbReference type="EMBL" id="JAFKCZ010000012">
    <property type="protein sequence ID" value="MBN7798196.1"/>
    <property type="molecule type" value="Genomic_DNA"/>
</dbReference>
<proteinExistence type="inferred from homology"/>
<reference evidence="3" key="1">
    <citation type="submission" date="2021-02" db="EMBL/GenBank/DDBJ databases">
        <title>PHA producing bacteria isolated from coastal sediment in Guangdong, Shenzhen.</title>
        <authorList>
            <person name="Zheng W."/>
            <person name="Yu S."/>
            <person name="Huang Y."/>
        </authorList>
    </citation>
    <scope>NUCLEOTIDE SEQUENCE</scope>
    <source>
        <strain evidence="3">TN14-10</strain>
    </source>
</reference>
<feature type="region of interest" description="Disordered" evidence="2">
    <location>
        <begin position="93"/>
        <end position="134"/>
    </location>
</feature>
<feature type="compositionally biased region" description="Polar residues" evidence="2">
    <location>
        <begin position="117"/>
        <end position="126"/>
    </location>
</feature>
<accession>A0A939ILB0</accession>
<sequence>MIGPSIKIKGEVTGDEDLVIRGSVEGTIDLAAHEVTVGESGKVKADIKGKVVTVNGEVTGDITGGEKVIIAKTGHVRGNIVAPRMTLEDGAVFKGSIDMDPGEVASRKGPTPAPQPKATTSANSEAPSLDLKSG</sequence>
<dbReference type="InterPro" id="IPR007607">
    <property type="entry name" value="BacA/B"/>
</dbReference>
<name>A0A939ILB0_9GAMM</name>
<dbReference type="AlphaFoldDB" id="A0A939ILB0"/>
<dbReference type="PANTHER" id="PTHR35024:SF4">
    <property type="entry name" value="POLYMER-FORMING CYTOSKELETAL PROTEIN"/>
    <property type="match status" value="1"/>
</dbReference>
<dbReference type="RefSeq" id="WP_206561636.1">
    <property type="nucleotide sequence ID" value="NZ_JAFKCZ010000012.1"/>
</dbReference>
<organism evidence="3 4">
    <name type="scientific">Parahaliea mediterranea</name>
    <dbReference type="NCBI Taxonomy" id="651086"/>
    <lineage>
        <taxon>Bacteria</taxon>
        <taxon>Pseudomonadati</taxon>
        <taxon>Pseudomonadota</taxon>
        <taxon>Gammaproteobacteria</taxon>
        <taxon>Cellvibrionales</taxon>
        <taxon>Halieaceae</taxon>
        <taxon>Parahaliea</taxon>
    </lineage>
</organism>
<dbReference type="Proteomes" id="UP000664303">
    <property type="component" value="Unassembled WGS sequence"/>
</dbReference>